<keyword evidence="2" id="KW-0472">Membrane</keyword>
<feature type="coiled-coil region" evidence="1">
    <location>
        <begin position="55"/>
        <end position="93"/>
    </location>
</feature>
<dbReference type="EMBL" id="VOAP01000009">
    <property type="protein sequence ID" value="TWO21784.1"/>
    <property type="molecule type" value="Genomic_DNA"/>
</dbReference>
<dbReference type="Gene3D" id="1.25.40.10">
    <property type="entry name" value="Tetratricopeptide repeat domain"/>
    <property type="match status" value="1"/>
</dbReference>
<dbReference type="RefSeq" id="WP_147496941.1">
    <property type="nucleotide sequence ID" value="NZ_VOAP01000009.1"/>
</dbReference>
<keyword evidence="1" id="KW-0175">Coiled coil</keyword>
<keyword evidence="2" id="KW-0812">Transmembrane</keyword>
<dbReference type="Pfam" id="PF12895">
    <property type="entry name" value="ANAPC3"/>
    <property type="match status" value="1"/>
</dbReference>
<organism evidence="3 4">
    <name type="scientific">Campylobacter hyointestinalis</name>
    <dbReference type="NCBI Taxonomy" id="198"/>
    <lineage>
        <taxon>Bacteria</taxon>
        <taxon>Pseudomonadati</taxon>
        <taxon>Campylobacterota</taxon>
        <taxon>Epsilonproteobacteria</taxon>
        <taxon>Campylobacterales</taxon>
        <taxon>Campylobacteraceae</taxon>
        <taxon>Campylobacter</taxon>
    </lineage>
</organism>
<evidence type="ECO:0000313" key="3">
    <source>
        <dbReference type="EMBL" id="TWO21784.1"/>
    </source>
</evidence>
<comment type="caution">
    <text evidence="3">The sequence shown here is derived from an EMBL/GenBank/DDBJ whole genome shotgun (WGS) entry which is preliminary data.</text>
</comment>
<dbReference type="SUPFAM" id="SSF48452">
    <property type="entry name" value="TPR-like"/>
    <property type="match status" value="1"/>
</dbReference>
<evidence type="ECO:0000313" key="4">
    <source>
        <dbReference type="Proteomes" id="UP000321812"/>
    </source>
</evidence>
<evidence type="ECO:0000256" key="2">
    <source>
        <dbReference type="SAM" id="Phobius"/>
    </source>
</evidence>
<feature type="transmembrane region" description="Helical" evidence="2">
    <location>
        <begin position="27"/>
        <end position="44"/>
    </location>
</feature>
<evidence type="ECO:0000256" key="1">
    <source>
        <dbReference type="SAM" id="Coils"/>
    </source>
</evidence>
<protein>
    <recommendedName>
        <fullName evidence="5">Transformation system protein</fullName>
    </recommendedName>
</protein>
<name>A0A562XHY0_CAMHY</name>
<keyword evidence="2" id="KW-1133">Transmembrane helix</keyword>
<dbReference type="InterPro" id="IPR011990">
    <property type="entry name" value="TPR-like_helical_dom_sf"/>
</dbReference>
<sequence>MLDAYEILELERKWQDFNNKRNRKKQALYFLILISILSVIFVSYETFKHFEQNDIKKQEIVDLNLKKQVDELKQKAKQAKLKFEADKNRTEKQATLATDEQMTKENLTPMSIVPNKPNIQNTKQLISQAPEPTLIEEFDANQGEVKEEKQNKIFIESKEMKLSIASLKKKFESTNDIKFAISIAQEYYRQQDYKNAMKWAFTINNIDKDRVEGWIIFAKSKYKTGKKDDAINVLNTINKKQPSKSIDALLTQIKMGTL</sequence>
<dbReference type="Proteomes" id="UP000321812">
    <property type="component" value="Unassembled WGS sequence"/>
</dbReference>
<accession>A0A562XHY0</accession>
<evidence type="ECO:0008006" key="5">
    <source>
        <dbReference type="Google" id="ProtNLM"/>
    </source>
</evidence>
<proteinExistence type="predicted"/>
<dbReference type="AlphaFoldDB" id="A0A562XHY0"/>
<gene>
    <name evidence="3" type="ORF">YZ82_02010</name>
</gene>
<reference evidence="3 4" key="1">
    <citation type="submission" date="2019-07" db="EMBL/GenBank/DDBJ databases">
        <title>Rapid identification of Enteric Bacteria from Whole Genome Sequences (WGS) using Average Nucleotide Identity (ANI).</title>
        <authorList>
            <person name="Lane C."/>
        </authorList>
    </citation>
    <scope>NUCLEOTIDE SEQUENCE [LARGE SCALE GENOMIC DNA]</scope>
    <source>
        <strain evidence="3 4">D2411</strain>
    </source>
</reference>